<accession>A0A8J2P7Z0</accession>
<evidence type="ECO:0000313" key="2">
    <source>
        <dbReference type="EMBL" id="CAG7818141.1"/>
    </source>
</evidence>
<dbReference type="Proteomes" id="UP000708208">
    <property type="component" value="Unassembled WGS sequence"/>
</dbReference>
<feature type="non-terminal residue" evidence="2">
    <location>
        <position position="1"/>
    </location>
</feature>
<reference evidence="2" key="1">
    <citation type="submission" date="2021-06" db="EMBL/GenBank/DDBJ databases">
        <authorList>
            <person name="Hodson N. C."/>
            <person name="Mongue J. A."/>
            <person name="Jaron S. K."/>
        </authorList>
    </citation>
    <scope>NUCLEOTIDE SEQUENCE</scope>
</reference>
<feature type="compositionally biased region" description="Polar residues" evidence="1">
    <location>
        <begin position="34"/>
        <end position="46"/>
    </location>
</feature>
<feature type="non-terminal residue" evidence="2">
    <location>
        <position position="125"/>
    </location>
</feature>
<proteinExistence type="predicted"/>
<sequence>MKCYIYIFKLYFTHKLKKCLRPDGSRILKDVPPTNVTPIPVSTTEENFSELPLPELPTRTDDTENDNDSCSSVDSEDDNFTASSDAEKLYPEARISESESAMLILAFVHRHNLSQKAMEDLLELI</sequence>
<keyword evidence="3" id="KW-1185">Reference proteome</keyword>
<dbReference type="AlphaFoldDB" id="A0A8J2P7Z0"/>
<evidence type="ECO:0000256" key="1">
    <source>
        <dbReference type="SAM" id="MobiDB-lite"/>
    </source>
</evidence>
<dbReference type="EMBL" id="CAJVCH010412402">
    <property type="protein sequence ID" value="CAG7818141.1"/>
    <property type="molecule type" value="Genomic_DNA"/>
</dbReference>
<dbReference type="OrthoDB" id="7555411at2759"/>
<gene>
    <name evidence="2" type="ORF">AFUS01_LOCUS28664</name>
</gene>
<name>A0A8J2P7Z0_9HEXA</name>
<evidence type="ECO:0000313" key="3">
    <source>
        <dbReference type="Proteomes" id="UP000708208"/>
    </source>
</evidence>
<organism evidence="2 3">
    <name type="scientific">Allacma fusca</name>
    <dbReference type="NCBI Taxonomy" id="39272"/>
    <lineage>
        <taxon>Eukaryota</taxon>
        <taxon>Metazoa</taxon>
        <taxon>Ecdysozoa</taxon>
        <taxon>Arthropoda</taxon>
        <taxon>Hexapoda</taxon>
        <taxon>Collembola</taxon>
        <taxon>Symphypleona</taxon>
        <taxon>Sminthuridae</taxon>
        <taxon>Allacma</taxon>
    </lineage>
</organism>
<protein>
    <submittedName>
        <fullName evidence="2">Uncharacterized protein</fullName>
    </submittedName>
</protein>
<feature type="region of interest" description="Disordered" evidence="1">
    <location>
        <begin position="31"/>
        <end position="85"/>
    </location>
</feature>
<comment type="caution">
    <text evidence="2">The sequence shown here is derived from an EMBL/GenBank/DDBJ whole genome shotgun (WGS) entry which is preliminary data.</text>
</comment>